<dbReference type="AlphaFoldDB" id="A0A8H2E8K7"/>
<feature type="region of interest" description="Disordered" evidence="1">
    <location>
        <begin position="107"/>
        <end position="128"/>
    </location>
</feature>
<keyword evidence="2" id="KW-0732">Signal</keyword>
<name>A0A8H2E8K7_ORBOL</name>
<reference evidence="3 4" key="1">
    <citation type="submission" date="2019-03" db="EMBL/GenBank/DDBJ databases">
        <title>Nematode-trapping fungi genome.</title>
        <authorList>
            <person name="Vidal-Diez De Ulzurrun G."/>
        </authorList>
    </citation>
    <scope>NUCLEOTIDE SEQUENCE [LARGE SCALE GENOMIC DNA]</scope>
    <source>
        <strain evidence="3 4">TWF154</strain>
    </source>
</reference>
<evidence type="ECO:0000313" key="4">
    <source>
        <dbReference type="Proteomes" id="UP000297595"/>
    </source>
</evidence>
<proteinExistence type="predicted"/>
<gene>
    <name evidence="3" type="ORF">EYR41_000075</name>
</gene>
<dbReference type="Proteomes" id="UP000297595">
    <property type="component" value="Unassembled WGS sequence"/>
</dbReference>
<protein>
    <submittedName>
        <fullName evidence="3">Uncharacterized protein</fullName>
    </submittedName>
</protein>
<feature type="region of interest" description="Disordered" evidence="1">
    <location>
        <begin position="28"/>
        <end position="61"/>
    </location>
</feature>
<comment type="caution">
    <text evidence="3">The sequence shown here is derived from an EMBL/GenBank/DDBJ whole genome shotgun (WGS) entry which is preliminary data.</text>
</comment>
<evidence type="ECO:0000313" key="3">
    <source>
        <dbReference type="EMBL" id="TGJ72953.1"/>
    </source>
</evidence>
<sequence length="157" mass="16412">MKNLKPIAILTLLPAPLASLVIPLFYSSPPPSPTTGNPSEITAPPPAKSNNSKRNPLSPSSVIDEIIHRARPPDDPGVDGSHPLVTAKPKSALDGFDIDTDALKKAISGGGSDGAPDRDAAGLPEKPAGLGEVEFKKNTIRFLTIPYANFDITTSLN</sequence>
<organism evidence="3 4">
    <name type="scientific">Orbilia oligospora</name>
    <name type="common">Nematode-trapping fungus</name>
    <name type="synonym">Arthrobotrys oligospora</name>
    <dbReference type="NCBI Taxonomy" id="2813651"/>
    <lineage>
        <taxon>Eukaryota</taxon>
        <taxon>Fungi</taxon>
        <taxon>Dikarya</taxon>
        <taxon>Ascomycota</taxon>
        <taxon>Pezizomycotina</taxon>
        <taxon>Orbiliomycetes</taxon>
        <taxon>Orbiliales</taxon>
        <taxon>Orbiliaceae</taxon>
        <taxon>Orbilia</taxon>
    </lineage>
</organism>
<evidence type="ECO:0000256" key="1">
    <source>
        <dbReference type="SAM" id="MobiDB-lite"/>
    </source>
</evidence>
<evidence type="ECO:0000256" key="2">
    <source>
        <dbReference type="SAM" id="SignalP"/>
    </source>
</evidence>
<feature type="compositionally biased region" description="Polar residues" evidence="1">
    <location>
        <begin position="48"/>
        <end position="61"/>
    </location>
</feature>
<feature type="signal peptide" evidence="2">
    <location>
        <begin position="1"/>
        <end position="19"/>
    </location>
</feature>
<accession>A0A8H2E8K7</accession>
<dbReference type="EMBL" id="SOZJ01000001">
    <property type="protein sequence ID" value="TGJ72953.1"/>
    <property type="molecule type" value="Genomic_DNA"/>
</dbReference>
<feature type="chain" id="PRO_5034937591" evidence="2">
    <location>
        <begin position="20"/>
        <end position="157"/>
    </location>
</feature>